<gene>
    <name evidence="1" type="ORF">BAOM_3910</name>
</gene>
<protein>
    <submittedName>
        <fullName evidence="1">Uncharacterized protein</fullName>
    </submittedName>
</protein>
<organism evidence="1 2">
    <name type="scientific">Peribacillus asahii</name>
    <dbReference type="NCBI Taxonomy" id="228899"/>
    <lineage>
        <taxon>Bacteria</taxon>
        <taxon>Bacillati</taxon>
        <taxon>Bacillota</taxon>
        <taxon>Bacilli</taxon>
        <taxon>Bacillales</taxon>
        <taxon>Bacillaceae</taxon>
        <taxon>Peribacillus</taxon>
    </lineage>
</organism>
<dbReference type="AlphaFoldDB" id="A0A3Q9RLL4"/>
<reference evidence="1 2" key="1">
    <citation type="submission" date="2018-01" db="EMBL/GenBank/DDBJ databases">
        <title>Bacillus asahii Genome sequencing and assembly.</title>
        <authorList>
            <person name="Jiang H."/>
            <person name="Feng Y."/>
            <person name="Zhao F."/>
            <person name="Lin X."/>
        </authorList>
    </citation>
    <scope>NUCLEOTIDE SEQUENCE [LARGE SCALE GENOMIC DNA]</scope>
    <source>
        <strain evidence="1 2">OM18</strain>
    </source>
</reference>
<evidence type="ECO:0000313" key="1">
    <source>
        <dbReference type="EMBL" id="AZV44519.1"/>
    </source>
</evidence>
<sequence length="222" mass="25458">MNHFHHLIGKTINVEISGKIEIFGQLVDAGLDILVLYNGQYFYIPIVHIQRVKLDTQNILELAADFQPEQPITTNSESISFRKILTNAKGTFVQIYIEGNKTIHGYLTSIMNDYFVFYSPAYKVMFISMNHLKWLIPYSKNSAPYSLNNEFLPVNPTSIALARSFSEQCKKLENNMVILDGGDHPEKIGLLQKVQNQQLTLITAEEEIVYWNCQHLKTLHLP</sequence>
<accession>A0A3Q9RLL4</accession>
<evidence type="ECO:0000313" key="2">
    <source>
        <dbReference type="Proteomes" id="UP000283095"/>
    </source>
</evidence>
<dbReference type="KEGG" id="pasa:BAOM_3910"/>
<name>A0A3Q9RLL4_9BACI</name>
<dbReference type="EMBL" id="CP026095">
    <property type="protein sequence ID" value="AZV44519.1"/>
    <property type="molecule type" value="Genomic_DNA"/>
</dbReference>
<dbReference type="OrthoDB" id="2716151at2"/>
<dbReference type="RefSeq" id="WP_127761473.1">
    <property type="nucleotide sequence ID" value="NZ_CP026095.1"/>
</dbReference>
<dbReference type="Proteomes" id="UP000283095">
    <property type="component" value="Chromosome"/>
</dbReference>
<proteinExistence type="predicted"/>